<sequence length="354" mass="40266">MAKNDDQIYIHYGRPNSKDQNSNLGYSVFTIRLHNEKFVFLPVRQSKPAIMDPISVQCYSVLAVKGNEQEPVKFNAQGSDFHQVLQAEELGLDIHPDLQIYIFRWAVDYWLFFIRLLFLLSRATIKDPISIQYDSVFTAQVEEQGFLLHPRLQPFLLRSKRSMLSSTLKVSVHAENQGCTSKNRAKLFEVFLQSNSTVKIQITIKNHCLLAEKANNQDATLLLGCWLGGLFTIEANTQNSIVHAGLQSRLLIEILLFIWVHTDGQVSAIRRVHTKDQYFSLHPGSQTFKSRDKLPTLNHEPQYSKSESNDQASAFRQGLKISNPLIKSSVIIKFPLNIIKVLVNDQDPAINSTS</sequence>
<proteinExistence type="predicted"/>
<protein>
    <submittedName>
        <fullName evidence="2">Uncharacterized protein</fullName>
    </submittedName>
</protein>
<evidence type="ECO:0000313" key="3">
    <source>
        <dbReference type="Proteomes" id="UP000077315"/>
    </source>
</evidence>
<reference evidence="3" key="1">
    <citation type="submission" date="2015-06" db="EMBL/GenBank/DDBJ databases">
        <title>Expansion of signal transduction pathways in fungi by whole-genome duplication.</title>
        <authorList>
            <consortium name="DOE Joint Genome Institute"/>
            <person name="Corrochano L.M."/>
            <person name="Kuo A."/>
            <person name="Marcet-Houben M."/>
            <person name="Polaino S."/>
            <person name="Salamov A."/>
            <person name="Villalobos J.M."/>
            <person name="Alvarez M.I."/>
            <person name="Avalos J."/>
            <person name="Benito E.P."/>
            <person name="Benoit I."/>
            <person name="Burger G."/>
            <person name="Camino L.P."/>
            <person name="Canovas D."/>
            <person name="Cerda-Olmedo E."/>
            <person name="Cheng J.-F."/>
            <person name="Dominguez A."/>
            <person name="Elias M."/>
            <person name="Eslava A.P."/>
            <person name="Glaser F."/>
            <person name="Grimwood J."/>
            <person name="Gutierrez G."/>
            <person name="Heitman J."/>
            <person name="Henrissat B."/>
            <person name="Iturriaga E.A."/>
            <person name="Lang B.F."/>
            <person name="Lavin J.L."/>
            <person name="Lee S."/>
            <person name="Li W."/>
            <person name="Lindquist E."/>
            <person name="Lopez-Garcia S."/>
            <person name="Luque E.M."/>
            <person name="Marcos A.T."/>
            <person name="Martin J."/>
            <person name="McCluskey K."/>
            <person name="Medina H.R."/>
            <person name="Miralles-Duran A."/>
            <person name="Miyazaki A."/>
            <person name="Munoz-Torres E."/>
            <person name="Oguiza J.A."/>
            <person name="Ohm R."/>
            <person name="Olmedo M."/>
            <person name="Orejas M."/>
            <person name="Ortiz-Castellanos L."/>
            <person name="Pisabarro A.G."/>
            <person name="Rodriguez-Romero J."/>
            <person name="Ruiz-Herrera J."/>
            <person name="Ruiz-Vazquez R."/>
            <person name="Sanz C."/>
            <person name="Schackwitz W."/>
            <person name="Schmutz J."/>
            <person name="Shahriari M."/>
            <person name="Shelest E."/>
            <person name="Silva-Franco F."/>
            <person name="Soanes D."/>
            <person name="Syed K."/>
            <person name="Tagua V.G."/>
            <person name="Talbot N.J."/>
            <person name="Thon M."/>
            <person name="De vries R.P."/>
            <person name="Wiebenga A."/>
            <person name="Yadav J.S."/>
            <person name="Braun E.L."/>
            <person name="Baker S."/>
            <person name="Garre V."/>
            <person name="Horwitz B."/>
            <person name="Torres-Martinez S."/>
            <person name="Idnurm A."/>
            <person name="Herrera-Estrella A."/>
            <person name="Gabaldon T."/>
            <person name="Grigoriev I.V."/>
        </authorList>
    </citation>
    <scope>NUCLEOTIDE SEQUENCE [LARGE SCALE GENOMIC DNA]</scope>
    <source>
        <strain evidence="3">NRRL 1555(-)</strain>
    </source>
</reference>
<keyword evidence="3" id="KW-1185">Reference proteome</keyword>
<evidence type="ECO:0000313" key="2">
    <source>
        <dbReference type="EMBL" id="OAD73167.1"/>
    </source>
</evidence>
<dbReference type="Proteomes" id="UP000077315">
    <property type="component" value="Unassembled WGS sequence"/>
</dbReference>
<dbReference type="AlphaFoldDB" id="A0A162PIH3"/>
<feature type="compositionally biased region" description="Polar residues" evidence="1">
    <location>
        <begin position="299"/>
        <end position="310"/>
    </location>
</feature>
<dbReference type="VEuPathDB" id="FungiDB:PHYBLDRAFT_145573"/>
<dbReference type="RefSeq" id="XP_018291207.1">
    <property type="nucleotide sequence ID" value="XM_018431481.1"/>
</dbReference>
<gene>
    <name evidence="2" type="ORF">PHYBLDRAFT_145573</name>
</gene>
<name>A0A162PIH3_PHYB8</name>
<dbReference type="GeneID" id="28992387"/>
<feature type="region of interest" description="Disordered" evidence="1">
    <location>
        <begin position="289"/>
        <end position="310"/>
    </location>
</feature>
<dbReference type="EMBL" id="KV440981">
    <property type="protein sequence ID" value="OAD73167.1"/>
    <property type="molecule type" value="Genomic_DNA"/>
</dbReference>
<evidence type="ECO:0000256" key="1">
    <source>
        <dbReference type="SAM" id="MobiDB-lite"/>
    </source>
</evidence>
<dbReference type="InParanoid" id="A0A162PIH3"/>
<organism evidence="2 3">
    <name type="scientific">Phycomyces blakesleeanus (strain ATCC 8743b / DSM 1359 / FGSC 10004 / NBRC 33097 / NRRL 1555)</name>
    <dbReference type="NCBI Taxonomy" id="763407"/>
    <lineage>
        <taxon>Eukaryota</taxon>
        <taxon>Fungi</taxon>
        <taxon>Fungi incertae sedis</taxon>
        <taxon>Mucoromycota</taxon>
        <taxon>Mucoromycotina</taxon>
        <taxon>Mucoromycetes</taxon>
        <taxon>Mucorales</taxon>
        <taxon>Phycomycetaceae</taxon>
        <taxon>Phycomyces</taxon>
    </lineage>
</organism>
<accession>A0A162PIH3</accession>